<gene>
    <name evidence="4" type="ORF">PROH_11585</name>
</gene>
<dbReference type="SUPFAM" id="SSF52540">
    <property type="entry name" value="P-loop containing nucleoside triphosphate hydrolases"/>
    <property type="match status" value="2"/>
</dbReference>
<evidence type="ECO:0000259" key="2">
    <source>
        <dbReference type="PROSITE" id="PS51192"/>
    </source>
</evidence>
<reference evidence="4" key="1">
    <citation type="submission" date="2012-04" db="EMBL/GenBank/DDBJ databases">
        <authorList>
            <person name="Borisov I.G."/>
            <person name="Ivanikova N.V."/>
            <person name="Pinevich A.V."/>
        </authorList>
    </citation>
    <scope>NUCLEOTIDE SEQUENCE</scope>
    <source>
        <strain evidence="4">CALU 1027</strain>
    </source>
</reference>
<dbReference type="Proteomes" id="UP000034681">
    <property type="component" value="Unassembled WGS sequence"/>
</dbReference>
<dbReference type="SMART" id="SM00490">
    <property type="entry name" value="HELICc"/>
    <property type="match status" value="1"/>
</dbReference>
<evidence type="ECO:0000259" key="3">
    <source>
        <dbReference type="PROSITE" id="PS51194"/>
    </source>
</evidence>
<dbReference type="STRING" id="317619.GCA_000332315_01099"/>
<comment type="caution">
    <text evidence="4">The sequence shown here is derived from an EMBL/GenBank/DDBJ whole genome shotgun (WGS) entry which is preliminary data.</text>
</comment>
<dbReference type="GO" id="GO:0004386">
    <property type="term" value="F:helicase activity"/>
    <property type="evidence" value="ECO:0007669"/>
    <property type="project" value="UniProtKB-KW"/>
</dbReference>
<dbReference type="InterPro" id="IPR001650">
    <property type="entry name" value="Helicase_C-like"/>
</dbReference>
<dbReference type="eggNOG" id="COG0553">
    <property type="taxonomic scope" value="Bacteria"/>
</dbReference>
<dbReference type="SMART" id="SM00487">
    <property type="entry name" value="DEXDc"/>
    <property type="match status" value="1"/>
</dbReference>
<dbReference type="PROSITE" id="PS51194">
    <property type="entry name" value="HELICASE_CTER"/>
    <property type="match status" value="1"/>
</dbReference>
<accession>A0A0M2Q055</accession>
<dbReference type="InterPro" id="IPR038718">
    <property type="entry name" value="SNF2-like_sf"/>
</dbReference>
<dbReference type="Pfam" id="PF00271">
    <property type="entry name" value="Helicase_C"/>
    <property type="match status" value="1"/>
</dbReference>
<sequence length="1410" mass="158449">MAKRLETSDINYSQPSPLESYQTLPAAEQQFIQLLSVIYQTIQTKTLLKCVTDLGIKDQNRKPLSIIQLDQWMQRFMRMGLVSGSTVKGYRCHVQLIEIASRDAVTQGNFDRMAKIVHARQPLNTSWGGGMIHFSKKEELLREIRIAFYQGDIDKVQGTWDNYIRYSYGRFISSLGEALMEILSNPFDASWLSQLDPRLYTEAVTAFLAHALQTLKPHPELFPALVQDCLNDHPGCTSAVRRHLVAHLMLRGDWDNVDRILAQYQTADPLLSALTQGHFSLLGGDYTAALQHYQQAMGFLKRQSKKRRLYFDDIEGLFYVLALLKEGSAPNLHQATLYASNQASSLTSALDGVYSMLELVAQVREGNVNLQKTLEASLQSFQRSSYPVQQVWCLIFIAWVSRDKVPAFSDTARKLCSSVETQGYHWLAMESAAFLAQCQTGPSPWGKKAQAFHQQRGIKPLVELLEPQETWQLRLKALIGLHTPPAVSDSSTENKERRIAWFLKLYKNTYSLTPKEQKASAKGSWSRGRNIAVKRLKENTIEFDYLTAQDLQVCNCLEQEYRTSYYGSTSYVFNEMAIVALVGHPLVFWEDTPTVRVDIVQGEPEVRVRKVEEGWLNLELHPEIDMPGEQNLVIVKETPTRIVVFALKEEHHNIARILGNDNHLRVPTVAQEQVLSAISAISGLVTVQSDIGGDMAGAREVESIATPLVHLLPAGAGLKAALLVRPFGSGGPYYRPGRGGETVVADVEGERLQTTRSLAIEEQLSQGVRIACPHLNSELEQDGEWMVDEAEDCLELLTELQSLGDQVVVEWPEGQTFKIKKLVGGESFHLRIGQQKDWFAASGTLQVSDDLVLDLRQLVQLLQQSPGRFIAMDDGQFLALTDSFRKRLDELSAFAEVDGQGLRFHPLAAFALEDLMEEAGDVQADRAWQDHIQRLKDMEDLRPELPSTLQAELRDYQLEGFEWLARLAHWGVGACLADDMGLGKTLQALALVLTRAPAGPTLIVAPTSVCLNWLSEAQRFAPTLQGQYLGGGDRQKLLDDLQPFDMVVCSYGLLQQKDVGEMLAQVEWQTIVLDEAQAIKNFATKRSQAAMGLQGQFKILTTGTPIENHLGELWNLFRFINPGLLGSLDNFNQKFANPIERYQDRSARQKLKKLIQPFILRRTKTQVLQELPSRTEVTLQVELSREEMAFYEALRREALEKLADTSGANGPQHLQVLAEIMKLRRACCNSRLVLPTSPIPSAKLQLFGEVLEELLDNHHKALVFSQFVDHLHILRDYLDQKSVKYQYLDGSTPAKERQKRVTAFQAGEGEVFLISLKAGGTGLNLTAADYVIHMDPWWNPAVEDQASDRAHRMGQQRPVTVYRLVAQGTIEEKIVELHQQKRDLADSLLEGTEMSGKMSTEQLLGLLSES</sequence>
<dbReference type="CDD" id="cd18793">
    <property type="entry name" value="SF2_C_SNF"/>
    <property type="match status" value="1"/>
</dbReference>
<dbReference type="InterPro" id="IPR014001">
    <property type="entry name" value="Helicase_ATP-bd"/>
</dbReference>
<dbReference type="InterPro" id="IPR000330">
    <property type="entry name" value="SNF2_N"/>
</dbReference>
<dbReference type="PROSITE" id="PS51192">
    <property type="entry name" value="HELICASE_ATP_BIND_1"/>
    <property type="match status" value="1"/>
</dbReference>
<dbReference type="Gene3D" id="3.40.50.300">
    <property type="entry name" value="P-loop containing nucleotide triphosphate hydrolases"/>
    <property type="match status" value="1"/>
</dbReference>
<keyword evidence="4" id="KW-0547">Nucleotide-binding</keyword>
<dbReference type="EMBL" id="AJTX02000004">
    <property type="protein sequence ID" value="KKJ00309.1"/>
    <property type="molecule type" value="Genomic_DNA"/>
</dbReference>
<dbReference type="PANTHER" id="PTHR10799">
    <property type="entry name" value="SNF2/RAD54 HELICASE FAMILY"/>
    <property type="match status" value="1"/>
</dbReference>
<evidence type="ECO:0000256" key="1">
    <source>
        <dbReference type="ARBA" id="ARBA00022801"/>
    </source>
</evidence>
<dbReference type="GO" id="GO:0016787">
    <property type="term" value="F:hydrolase activity"/>
    <property type="evidence" value="ECO:0007669"/>
    <property type="project" value="UniProtKB-KW"/>
</dbReference>
<organism evidence="4 5">
    <name type="scientific">Prochlorothrix hollandica PCC 9006 = CALU 1027</name>
    <dbReference type="NCBI Taxonomy" id="317619"/>
    <lineage>
        <taxon>Bacteria</taxon>
        <taxon>Bacillati</taxon>
        <taxon>Cyanobacteriota</taxon>
        <taxon>Cyanophyceae</taxon>
        <taxon>Prochlorotrichales</taxon>
        <taxon>Prochlorotrichaceae</taxon>
        <taxon>Prochlorothrix</taxon>
    </lineage>
</organism>
<dbReference type="GO" id="GO:0005524">
    <property type="term" value="F:ATP binding"/>
    <property type="evidence" value="ECO:0007669"/>
    <property type="project" value="InterPro"/>
</dbReference>
<dbReference type="RefSeq" id="WP_017711691.1">
    <property type="nucleotide sequence ID" value="NZ_KB235933.1"/>
</dbReference>
<keyword evidence="4" id="KW-0347">Helicase</keyword>
<dbReference type="InterPro" id="IPR027417">
    <property type="entry name" value="P-loop_NTPase"/>
</dbReference>
<dbReference type="CDD" id="cd18012">
    <property type="entry name" value="DEXQc_arch_SWI2_SNF2"/>
    <property type="match status" value="1"/>
</dbReference>
<evidence type="ECO:0000313" key="4">
    <source>
        <dbReference type="EMBL" id="KKJ00309.1"/>
    </source>
</evidence>
<dbReference type="InterPro" id="IPR049730">
    <property type="entry name" value="SNF2/RAD54-like_C"/>
</dbReference>
<evidence type="ECO:0000313" key="5">
    <source>
        <dbReference type="Proteomes" id="UP000034681"/>
    </source>
</evidence>
<dbReference type="Pfam" id="PF00176">
    <property type="entry name" value="SNF2-rel_dom"/>
    <property type="match status" value="1"/>
</dbReference>
<dbReference type="OrthoDB" id="9814088at2"/>
<protein>
    <submittedName>
        <fullName evidence="4">Helicase</fullName>
    </submittedName>
</protein>
<keyword evidence="4" id="KW-0067">ATP-binding</keyword>
<name>A0A0M2Q055_PROHO</name>
<keyword evidence="1" id="KW-0378">Hydrolase</keyword>
<feature type="domain" description="Helicase ATP-binding" evidence="2">
    <location>
        <begin position="965"/>
        <end position="1123"/>
    </location>
</feature>
<feature type="domain" description="Helicase C-terminal" evidence="3">
    <location>
        <begin position="1250"/>
        <end position="1400"/>
    </location>
</feature>
<dbReference type="Gene3D" id="3.40.50.10810">
    <property type="entry name" value="Tandem AAA-ATPase domain"/>
    <property type="match status" value="1"/>
</dbReference>
<proteinExistence type="predicted"/>
<keyword evidence="5" id="KW-1185">Reference proteome</keyword>